<feature type="region of interest" description="Disordered" evidence="1">
    <location>
        <begin position="1"/>
        <end position="279"/>
    </location>
</feature>
<feature type="compositionally biased region" description="Basic and acidic residues" evidence="1">
    <location>
        <begin position="40"/>
        <end position="54"/>
    </location>
</feature>
<evidence type="ECO:0000313" key="3">
    <source>
        <dbReference type="Proteomes" id="UP001174136"/>
    </source>
</evidence>
<organism evidence="2 3">
    <name type="scientific">Merluccius polli</name>
    <name type="common">Benguela hake</name>
    <name type="synonym">Merluccius cadenati</name>
    <dbReference type="NCBI Taxonomy" id="89951"/>
    <lineage>
        <taxon>Eukaryota</taxon>
        <taxon>Metazoa</taxon>
        <taxon>Chordata</taxon>
        <taxon>Craniata</taxon>
        <taxon>Vertebrata</taxon>
        <taxon>Euteleostomi</taxon>
        <taxon>Actinopterygii</taxon>
        <taxon>Neopterygii</taxon>
        <taxon>Teleostei</taxon>
        <taxon>Neoteleostei</taxon>
        <taxon>Acanthomorphata</taxon>
        <taxon>Zeiogadaria</taxon>
        <taxon>Gadariae</taxon>
        <taxon>Gadiformes</taxon>
        <taxon>Gadoidei</taxon>
        <taxon>Merlucciidae</taxon>
        <taxon>Merluccius</taxon>
    </lineage>
</organism>
<dbReference type="AlphaFoldDB" id="A0AA47NNS4"/>
<comment type="caution">
    <text evidence="2">The sequence shown here is derived from an EMBL/GenBank/DDBJ whole genome shotgun (WGS) entry which is preliminary data.</text>
</comment>
<name>A0AA47NNS4_MERPO</name>
<dbReference type="Proteomes" id="UP001174136">
    <property type="component" value="Unassembled WGS sequence"/>
</dbReference>
<feature type="compositionally biased region" description="Basic and acidic residues" evidence="1">
    <location>
        <begin position="160"/>
        <end position="197"/>
    </location>
</feature>
<feature type="compositionally biased region" description="Basic and acidic residues" evidence="1">
    <location>
        <begin position="242"/>
        <end position="262"/>
    </location>
</feature>
<protein>
    <submittedName>
        <fullName evidence="2">Uncharacterized protein</fullName>
    </submittedName>
</protein>
<feature type="compositionally biased region" description="Polar residues" evidence="1">
    <location>
        <begin position="266"/>
        <end position="279"/>
    </location>
</feature>
<accession>A0AA47NNS4</accession>
<proteinExistence type="predicted"/>
<gene>
    <name evidence="2" type="ORF">N1851_032412</name>
</gene>
<evidence type="ECO:0000313" key="2">
    <source>
        <dbReference type="EMBL" id="KAK0132706.1"/>
    </source>
</evidence>
<evidence type="ECO:0000256" key="1">
    <source>
        <dbReference type="SAM" id="MobiDB-lite"/>
    </source>
</evidence>
<keyword evidence="3" id="KW-1185">Reference proteome</keyword>
<dbReference type="EMBL" id="JAOPHQ010006169">
    <property type="protein sequence ID" value="KAK0132706.1"/>
    <property type="molecule type" value="Genomic_DNA"/>
</dbReference>
<reference evidence="2" key="1">
    <citation type="journal article" date="2023" name="Front. Mar. Sci.">
        <title>A new Merluccius polli reference genome to investigate the effects of global change in West African waters.</title>
        <authorList>
            <person name="Mateo J.L."/>
            <person name="Blanco-Fernandez C."/>
            <person name="Garcia-Vazquez E."/>
            <person name="Machado-Schiaffino G."/>
        </authorList>
    </citation>
    <scope>NUCLEOTIDE SEQUENCE</scope>
    <source>
        <strain evidence="2">C29</strain>
        <tissue evidence="2">Fin</tissue>
    </source>
</reference>
<feature type="compositionally biased region" description="Basic and acidic residues" evidence="1">
    <location>
        <begin position="1"/>
        <end position="11"/>
    </location>
</feature>
<sequence>MFHPSELHPGRDTWNSQPNGGPNRGQWGPVTDRTWSPSSRGERKSSHHSQDKVPPRGHRLPLHSWDHKNQPYDGHASSQRSSSHTFQNWTRTHGGNGPPSGPPGEPYAPWREDDNHPRYCGPPPPYHSTTREAVLERWAQPDGYRSTPGRIVNHRAGMWKRPDVPQHHRDQFPQHHRDQFPQHHRDQFPQHHRDQFPQHHAPPAPRDDCPAKRRRSDGPEQTSFSGSKHSSLPPHAPSPPPRYHDKWRQLTDRDGPRHRPDPRTPSPTLQQVNRFLITS</sequence>
<feature type="compositionally biased region" description="Polar residues" evidence="1">
    <location>
        <begin position="76"/>
        <end position="93"/>
    </location>
</feature>